<dbReference type="Pfam" id="PF10513">
    <property type="entry name" value="EPL1"/>
    <property type="match status" value="1"/>
</dbReference>
<dbReference type="InterPro" id="IPR019786">
    <property type="entry name" value="Zinc_finger_PHD-type_CS"/>
</dbReference>
<feature type="domain" description="PHD-type" evidence="16">
    <location>
        <begin position="1667"/>
        <end position="1781"/>
    </location>
</feature>
<keyword evidence="5" id="KW-0862">Zinc</keyword>
<dbReference type="PROSITE" id="PS50848">
    <property type="entry name" value="START"/>
    <property type="match status" value="1"/>
</dbReference>
<evidence type="ECO:0000256" key="10">
    <source>
        <dbReference type="SAM" id="Coils"/>
    </source>
</evidence>
<evidence type="ECO:0000259" key="15">
    <source>
        <dbReference type="PROSITE" id="PS50848"/>
    </source>
</evidence>
<feature type="region of interest" description="Disordered" evidence="11">
    <location>
        <begin position="213"/>
        <end position="238"/>
    </location>
</feature>
<evidence type="ECO:0000256" key="4">
    <source>
        <dbReference type="ARBA" id="ARBA00022771"/>
    </source>
</evidence>
<dbReference type="PROSITE" id="PS50812">
    <property type="entry name" value="PWWP"/>
    <property type="match status" value="1"/>
</dbReference>
<dbReference type="InterPro" id="IPR002913">
    <property type="entry name" value="START_lipid-bd_dom"/>
</dbReference>
<dbReference type="Proteomes" id="UP000310708">
    <property type="component" value="Unassembled WGS sequence"/>
</dbReference>
<feature type="compositionally biased region" description="Basic and acidic residues" evidence="11">
    <location>
        <begin position="2190"/>
        <end position="2204"/>
    </location>
</feature>
<dbReference type="CDD" id="cd04369">
    <property type="entry name" value="Bromodomain"/>
    <property type="match status" value="1"/>
</dbReference>
<dbReference type="PROSITE" id="PS51805">
    <property type="entry name" value="EPHD"/>
    <property type="match status" value="1"/>
</dbReference>
<evidence type="ECO:0000256" key="7">
    <source>
        <dbReference type="ARBA" id="ARBA00023242"/>
    </source>
</evidence>
<dbReference type="Pfam" id="PF00439">
    <property type="entry name" value="Bromodomain"/>
    <property type="match status" value="1"/>
</dbReference>
<dbReference type="GO" id="GO:0006325">
    <property type="term" value="P:chromatin organization"/>
    <property type="evidence" value="ECO:0007669"/>
    <property type="project" value="UniProtKB-ARBA"/>
</dbReference>
<feature type="compositionally biased region" description="Polar residues" evidence="11">
    <location>
        <begin position="225"/>
        <end position="238"/>
    </location>
</feature>
<dbReference type="InterPro" id="IPR036427">
    <property type="entry name" value="Bromodomain-like_sf"/>
</dbReference>
<dbReference type="GO" id="GO:0008289">
    <property type="term" value="F:lipid binding"/>
    <property type="evidence" value="ECO:0007669"/>
    <property type="project" value="InterPro"/>
</dbReference>
<dbReference type="PANTHER" id="PTHR13793">
    <property type="entry name" value="PHD FINGER PROTEINS"/>
    <property type="match status" value="1"/>
</dbReference>
<feature type="compositionally biased region" description="Basic and acidic residues" evidence="11">
    <location>
        <begin position="1336"/>
        <end position="1348"/>
    </location>
</feature>
<dbReference type="Gene3D" id="3.30.40.10">
    <property type="entry name" value="Zinc/RING finger domain, C3HC4 (zinc finger)"/>
    <property type="match status" value="2"/>
</dbReference>
<keyword evidence="6 8" id="KW-0103">Bromodomain</keyword>
<feature type="region of interest" description="Disordered" evidence="11">
    <location>
        <begin position="638"/>
        <end position="711"/>
    </location>
</feature>
<comment type="subcellular location">
    <subcellularLocation>
        <location evidence="1">Nucleus</location>
    </subcellularLocation>
</comment>
<dbReference type="SMART" id="SM00249">
    <property type="entry name" value="PHD"/>
    <property type="match status" value="2"/>
</dbReference>
<dbReference type="FunFam" id="3.30.40.10:FF:000008">
    <property type="entry name" value="Bromodomain containing 1, isoform CRA_a"/>
    <property type="match status" value="1"/>
</dbReference>
<dbReference type="Pfam" id="PF13831">
    <property type="entry name" value="PHD_2"/>
    <property type="match status" value="1"/>
</dbReference>
<dbReference type="Pfam" id="PF00855">
    <property type="entry name" value="PWWP"/>
    <property type="match status" value="1"/>
</dbReference>
<dbReference type="PROSITE" id="PS50016">
    <property type="entry name" value="ZF_PHD_2"/>
    <property type="match status" value="1"/>
</dbReference>
<feature type="region of interest" description="Disordered" evidence="11">
    <location>
        <begin position="2077"/>
        <end position="2314"/>
    </location>
</feature>
<evidence type="ECO:0000256" key="1">
    <source>
        <dbReference type="ARBA" id="ARBA00004123"/>
    </source>
</evidence>
<evidence type="ECO:0000259" key="14">
    <source>
        <dbReference type="PROSITE" id="PS50812"/>
    </source>
</evidence>
<dbReference type="EMBL" id="SPRX01000034">
    <property type="protein sequence ID" value="TIC64393.1"/>
    <property type="molecule type" value="Genomic_DNA"/>
</dbReference>
<evidence type="ECO:0000313" key="17">
    <source>
        <dbReference type="EMBL" id="TIC64393.1"/>
    </source>
</evidence>
<keyword evidence="2" id="KW-0479">Metal-binding</keyword>
<evidence type="ECO:0000256" key="8">
    <source>
        <dbReference type="PROSITE-ProRule" id="PRU00035"/>
    </source>
</evidence>
<feature type="compositionally biased region" description="Low complexity" evidence="11">
    <location>
        <begin position="1404"/>
        <end position="1413"/>
    </location>
</feature>
<feature type="region of interest" description="Disordered" evidence="11">
    <location>
        <begin position="1321"/>
        <end position="1350"/>
    </location>
</feature>
<evidence type="ECO:0000256" key="9">
    <source>
        <dbReference type="PROSITE-ProRule" id="PRU00146"/>
    </source>
</evidence>
<feature type="compositionally biased region" description="Polar residues" evidence="11">
    <location>
        <begin position="1092"/>
        <end position="1127"/>
    </location>
</feature>
<dbReference type="SMART" id="SM00293">
    <property type="entry name" value="PWWP"/>
    <property type="match status" value="1"/>
</dbReference>
<evidence type="ECO:0000256" key="2">
    <source>
        <dbReference type="ARBA" id="ARBA00022723"/>
    </source>
</evidence>
<dbReference type="CDD" id="cd05839">
    <property type="entry name" value="PWWP_BRPF"/>
    <property type="match status" value="1"/>
</dbReference>
<feature type="region of interest" description="Disordered" evidence="11">
    <location>
        <begin position="1381"/>
        <end position="1444"/>
    </location>
</feature>
<dbReference type="SUPFAM" id="SSF55961">
    <property type="entry name" value="Bet v1-like"/>
    <property type="match status" value="2"/>
</dbReference>
<evidence type="ECO:0000259" key="16">
    <source>
        <dbReference type="PROSITE" id="PS51805"/>
    </source>
</evidence>
<accession>A0A4T0LXQ2</accession>
<dbReference type="InterPro" id="IPR019787">
    <property type="entry name" value="Znf_PHD-finger"/>
</dbReference>
<gene>
    <name evidence="17" type="ORF">E3Q01_02757</name>
</gene>
<feature type="compositionally biased region" description="Polar residues" evidence="11">
    <location>
        <begin position="2235"/>
        <end position="2250"/>
    </location>
</feature>
<evidence type="ECO:0000259" key="13">
    <source>
        <dbReference type="PROSITE" id="PS50016"/>
    </source>
</evidence>
<dbReference type="InterPro" id="IPR000313">
    <property type="entry name" value="PWWP_dom"/>
</dbReference>
<feature type="coiled-coil region" evidence="10">
    <location>
        <begin position="1897"/>
        <end position="1924"/>
    </location>
</feature>
<dbReference type="Pfam" id="PF13832">
    <property type="entry name" value="zf-HC5HC2H_2"/>
    <property type="match status" value="1"/>
</dbReference>
<keyword evidence="10" id="KW-0175">Coiled coil</keyword>
<keyword evidence="3" id="KW-0677">Repeat</keyword>
<feature type="domain" description="PWWP" evidence="14">
    <location>
        <begin position="2329"/>
        <end position="2400"/>
    </location>
</feature>
<feature type="compositionally biased region" description="Low complexity" evidence="11">
    <location>
        <begin position="650"/>
        <end position="660"/>
    </location>
</feature>
<evidence type="ECO:0000256" key="5">
    <source>
        <dbReference type="ARBA" id="ARBA00022833"/>
    </source>
</evidence>
<dbReference type="InterPro" id="IPR050701">
    <property type="entry name" value="Histone_Mod_Regulator"/>
</dbReference>
<dbReference type="SMART" id="SM00297">
    <property type="entry name" value="BROMO"/>
    <property type="match status" value="1"/>
</dbReference>
<dbReference type="InterPro" id="IPR023393">
    <property type="entry name" value="START-like_dom_sf"/>
</dbReference>
<organism evidence="17 18">
    <name type="scientific">Wallemia mellicola</name>
    <dbReference type="NCBI Taxonomy" id="1708541"/>
    <lineage>
        <taxon>Eukaryota</taxon>
        <taxon>Fungi</taxon>
        <taxon>Dikarya</taxon>
        <taxon>Basidiomycota</taxon>
        <taxon>Wallemiomycotina</taxon>
        <taxon>Wallemiomycetes</taxon>
        <taxon>Wallemiales</taxon>
        <taxon>Wallemiaceae</taxon>
        <taxon>Wallemia</taxon>
    </lineage>
</organism>
<dbReference type="PRINTS" id="PR00503">
    <property type="entry name" value="BROMODOMAIN"/>
</dbReference>
<dbReference type="SUPFAM" id="SSF63748">
    <property type="entry name" value="Tudor/PWWP/MBT"/>
    <property type="match status" value="1"/>
</dbReference>
<dbReference type="FunFam" id="3.30.40.10:FF:000007">
    <property type="entry name" value="Bromodomain containing 1, isoform CRA_b"/>
    <property type="match status" value="1"/>
</dbReference>
<evidence type="ECO:0000256" key="3">
    <source>
        <dbReference type="ARBA" id="ARBA00022737"/>
    </source>
</evidence>
<dbReference type="CDD" id="cd00177">
    <property type="entry name" value="START"/>
    <property type="match status" value="1"/>
</dbReference>
<feature type="domain" description="START" evidence="15">
    <location>
        <begin position="238"/>
        <end position="436"/>
    </location>
</feature>
<feature type="region of interest" description="Disordered" evidence="11">
    <location>
        <begin position="1081"/>
        <end position="1127"/>
    </location>
</feature>
<keyword evidence="7" id="KW-0539">Nucleus</keyword>
<feature type="compositionally biased region" description="Basic and acidic residues" evidence="11">
    <location>
        <begin position="2139"/>
        <end position="2165"/>
    </location>
</feature>
<proteinExistence type="predicted"/>
<dbReference type="GO" id="GO:0006357">
    <property type="term" value="P:regulation of transcription by RNA polymerase II"/>
    <property type="evidence" value="ECO:0007669"/>
    <property type="project" value="TreeGrafter"/>
</dbReference>
<feature type="compositionally biased region" description="Polar residues" evidence="11">
    <location>
        <begin position="689"/>
        <end position="701"/>
    </location>
</feature>
<dbReference type="Pfam" id="PF01852">
    <property type="entry name" value="START"/>
    <property type="match status" value="1"/>
</dbReference>
<evidence type="ECO:0008006" key="19">
    <source>
        <dbReference type="Google" id="ProtNLM"/>
    </source>
</evidence>
<dbReference type="InterPro" id="IPR019542">
    <property type="entry name" value="Enhancer_polycomb-like_N"/>
</dbReference>
<dbReference type="InterPro" id="IPR034732">
    <property type="entry name" value="EPHD"/>
</dbReference>
<dbReference type="SUPFAM" id="SSF47370">
    <property type="entry name" value="Bromodomain"/>
    <property type="match status" value="1"/>
</dbReference>
<reference evidence="17 18" key="1">
    <citation type="submission" date="2019-03" db="EMBL/GenBank/DDBJ databases">
        <title>Sequencing 25 genomes of Wallemia mellicola.</title>
        <authorList>
            <person name="Gostincar C."/>
        </authorList>
    </citation>
    <scope>NUCLEOTIDE SEQUENCE [LARGE SCALE GENOMIC DNA]</scope>
    <source>
        <strain evidence="17 18">EXF-757</strain>
    </source>
</reference>
<dbReference type="Gene3D" id="1.20.920.10">
    <property type="entry name" value="Bromodomain-like"/>
    <property type="match status" value="1"/>
</dbReference>
<sequence length="2434" mass="274231">MIVTTFYNTKSFVSVATSIDQQSEEPHQYIQIPLFAWSAVFTKSTTKIDHYWQWNLKNQSNTSSIMSNLISLVNNTKDIPFLTSFSDLSISGYLINTQRNSLSFNVNLPNDINDVSPQLNLVVPAEYSWDIHTSSDCKVSVKRYENALSIQVLPIQFSSLSIEKTTGAPSSIRYNGIIKPATNTEDQLLGEALPRSSAHKFHANSIMQELSNVSHQDDLAPSEQPAESSMTNKKNVRTQNQASEIASLIRRNYIYFSSLLQEPEAKWKHISDNKGVSITQLDTIDPTLVLYRAQAIFIGVNIFDIFAVFESYGSRVFWDKTFEDATLLEDINNTSNLWYFKTKPVWPANARDNVLVTTSYKSMSSIHCFGFTAHDTSLFPSIPPMTTNLIRSQTDLSGVAIESLSPTTVQVTILEQSDPKGWQNKSGIPQILTQQLSGIGEFAIKYGGPPILTDITNGRALTSHYDHDKANYKLEYEMILPFDTLVPVQSQEELHPNRTKETFTITCLLRCDLDIWANSIDVIIDPPATDVDCIRRHRLSAKGGGVWITIKHKVDPSNEQYDIFDSKLAVNILKSKKEKDRGNVYVNGVKVPVEVEEISEEAVTKLKAMKRHPPSRVPLDTLAEKQLEVNEIDPVEGWSTLEKKTDESASEAASTTTSKDIPTKYTSKLGNVAETPVQSPSSFKEKSSIHSQSLDQDATTTTKHKEPMRRALDSLSWTRRIHDDLNNSTVTTSSALKSTLSSQKQQLYGSSASTTGSIASNSSNTDLVSAESSKNTNWNVIYEKDDLTIKRKLFHALSNDIPVQVGQRIIEGWSVNEVASAIQSSFLNKSTRDSKIWDNERIVNNLPLEMYTSGSFSSYLTLRTTFPFKDRAFFTSTISSNINGKRYITSASIDPSLLAAHNFNESRLNKSRLPYGKILIDSWVLEEVDPYSTEKLLIPSTNVSHYVAVDYCGNVPSTVNNLCNTLSVKVLNNLDSYLTNNGPPISLLKPIPTFSLNKNSEIPDEVSLREGELSWVIDKPKKGEVSVVLSNKYDGQHNIEFGHGLLSTEEIDRQAGMHKLADKEDTIDDIEIDQLSPTLPERSFEQQQQQQSRNVTPSNLAKRASSMSLKVPTGSNTQMRSISGASTSTIRRSDFRNNFDNLLQALRFGRDYILAELVVDLQLYTGGISVDVQSRISDEALPLSTTQNTVDEMAIDLNVFNLSSSLDPARVRHKQLLRLVLKCGSLKDSFRVKLLNHHKLVTTLNIKSADELTPTKEVLYNGSSMDVKSEKLSMQDLLDDVKYELLDCIPLSNSNVDTAIPPSLLNPLAISGKHLKGVEREEVVEQAEPAEPAAEEGVKDETKEETKGEIVSSNSLMSIFNSNSNIFSNFTSPSFPSLQSMFSMSKTPEPPKEEDNSLIENEVSQSTSSSPSPENYKTPEGIQSPVHSKSTSPISQTSSAEVETVNPQHCQQAYTPTSLGLVFLLTAVTFFLLGSLVRSLISPDDYVVYVSNNDKSSVPIAQFRVVNDKSNASHIEDSSFSQFGYNTIVNMYKQSNAYVRYIEPLDVDLARQVEYDMDEQEWLDDLNTFRAELHVEAVTYELFEIIIDRLEKEYLNLQKKLPASHTKAHFNEDSTCVICNDSECDNSNAIVFCDGCNLAVHQDCYGIPYIPEGQWLCRKCTVSPENPVSCVLCPNEGGAFKQTNSGAWAHVLCANWIPETGLANPVYQEPVEGIDKIPKSRWKLNCYICKEKMGACIQCDDRSCFVAMHPTCAKNFGLLCKTKNLPDDQTIIMRALCHRHRPKTIKSAPLFDADKDLTVIPMQVKSSTKAARAHSHNFNPGPPLCPQYVIERILDAIESIDISYKQEIVYEVTKYWALKREKRRGAGLIRRLHLEPWSATLSSQHSEADKRQKMEYMVSIKEDLERARQLVEKLLEREAAKHEQTNHVIETICNFFYPFDKQLRLVFEKIAALDTDDIFAEQVSTLDAPDYYEIIKHPRSWSFIYSKIDTKSYKHKDEFLADINLVYDNAMEYNMPDSFIYNAAQKQKELAKQILEESLSEITTFEQDSKVIEVLRDEQGIEKLYDTSLFQEPEQVEELVAKPSKRRRRASRAPKKSKRKNKPYDREEARVTLQERQQRQAVIADKQLKDIIDSGGGERSLRSSHRDLKPEEKDTSVEINRKEENIDVSEQQSEVTSPGKEAQKSPSKTFKKEKESQRVKKEESTAEPIDDVDNQENDLSTSTNLRRSKRRSSVTKEPQLSRESSLSVVPQSEEPEEGPQTKEADSKKRKGDTDHKGSSKPKKIAKKTKSKPRESTKSSGKRTAPPTRSTDFTSGSLGEFLITKSVATNGKAVWAKLEKYPHFPSEIYDVDDEEDAEVVPDNVMKARPKSKFVIYLVKFFDSKRTWAWVPRHNIVSLGWDDVDQQYLERKLFKGVREWESTKAAYRRAMSSLID</sequence>
<dbReference type="InterPro" id="IPR013083">
    <property type="entry name" value="Znf_RING/FYVE/PHD"/>
</dbReference>
<feature type="domain" description="Bromo" evidence="12">
    <location>
        <begin position="1951"/>
        <end position="2021"/>
    </location>
</feature>
<evidence type="ECO:0000256" key="6">
    <source>
        <dbReference type="ARBA" id="ARBA00023117"/>
    </source>
</evidence>
<dbReference type="InterPro" id="IPR001965">
    <property type="entry name" value="Znf_PHD"/>
</dbReference>
<dbReference type="Gene3D" id="3.30.530.20">
    <property type="match status" value="2"/>
</dbReference>
<feature type="compositionally biased region" description="Basic residues" evidence="11">
    <location>
        <begin position="2083"/>
        <end position="2101"/>
    </location>
</feature>
<dbReference type="PANTHER" id="PTHR13793:SF107">
    <property type="entry name" value="BROMODOMAIN-CONTAINING PROTEIN HOMOLOG"/>
    <property type="match status" value="1"/>
</dbReference>
<evidence type="ECO:0000256" key="11">
    <source>
        <dbReference type="SAM" id="MobiDB-lite"/>
    </source>
</evidence>
<name>A0A4T0LXQ2_9BASI</name>
<dbReference type="PROSITE" id="PS50014">
    <property type="entry name" value="BROMODOMAIN_2"/>
    <property type="match status" value="1"/>
</dbReference>
<dbReference type="GO" id="GO:0005634">
    <property type="term" value="C:nucleus"/>
    <property type="evidence" value="ECO:0007669"/>
    <property type="project" value="UniProtKB-SubCell"/>
</dbReference>
<dbReference type="InterPro" id="IPR001487">
    <property type="entry name" value="Bromodomain"/>
</dbReference>
<dbReference type="CDD" id="cd15492">
    <property type="entry name" value="PHD_BRPF_JADE_like"/>
    <property type="match status" value="1"/>
</dbReference>
<dbReference type="PROSITE" id="PS01359">
    <property type="entry name" value="ZF_PHD_1"/>
    <property type="match status" value="1"/>
</dbReference>
<feature type="compositionally biased region" description="Basic residues" evidence="11">
    <location>
        <begin position="2278"/>
        <end position="2290"/>
    </location>
</feature>
<dbReference type="SUPFAM" id="SSF57903">
    <property type="entry name" value="FYVE/PHD zinc finger"/>
    <property type="match status" value="1"/>
</dbReference>
<keyword evidence="4 9" id="KW-0863">Zinc-finger</keyword>
<feature type="compositionally biased region" description="Low complexity" evidence="11">
    <location>
        <begin position="1428"/>
        <end position="1439"/>
    </location>
</feature>
<dbReference type="InterPro" id="IPR011011">
    <property type="entry name" value="Znf_FYVE_PHD"/>
</dbReference>
<evidence type="ECO:0000313" key="18">
    <source>
        <dbReference type="Proteomes" id="UP000310708"/>
    </source>
</evidence>
<comment type="caution">
    <text evidence="17">The sequence shown here is derived from an EMBL/GenBank/DDBJ whole genome shotgun (WGS) entry which is preliminary data.</text>
</comment>
<dbReference type="GO" id="GO:0008270">
    <property type="term" value="F:zinc ion binding"/>
    <property type="evidence" value="ECO:0007669"/>
    <property type="project" value="UniProtKB-KW"/>
</dbReference>
<dbReference type="Gene3D" id="2.30.30.140">
    <property type="match status" value="1"/>
</dbReference>
<feature type="compositionally biased region" description="Basic and acidic residues" evidence="11">
    <location>
        <begin position="2259"/>
        <end position="2277"/>
    </location>
</feature>
<feature type="domain" description="PHD-type" evidence="13">
    <location>
        <begin position="1613"/>
        <end position="1663"/>
    </location>
</feature>
<evidence type="ECO:0000259" key="12">
    <source>
        <dbReference type="PROSITE" id="PS50014"/>
    </source>
</evidence>
<protein>
    <recommendedName>
        <fullName evidence="19">Bromodomain-containing protein</fullName>
    </recommendedName>
</protein>